<dbReference type="InterPro" id="IPR005164">
    <property type="entry name" value="Allantoicase"/>
</dbReference>
<dbReference type="Gene3D" id="2.60.120.260">
    <property type="entry name" value="Galactose-binding domain-like"/>
    <property type="match status" value="1"/>
</dbReference>
<dbReference type="Pfam" id="PF03561">
    <property type="entry name" value="Allantoicase"/>
    <property type="match status" value="1"/>
</dbReference>
<dbReference type="PANTHER" id="PTHR12045:SF3">
    <property type="entry name" value="INACTIVE ALLANTOICASE-RELATED"/>
    <property type="match status" value="1"/>
</dbReference>
<proteinExistence type="inferred from homology"/>
<dbReference type="EMBL" id="UINC01028450">
    <property type="protein sequence ID" value="SVB09454.1"/>
    <property type="molecule type" value="Genomic_DNA"/>
</dbReference>
<dbReference type="SUPFAM" id="SSF49785">
    <property type="entry name" value="Galactose-binding domain-like"/>
    <property type="match status" value="1"/>
</dbReference>
<gene>
    <name evidence="3" type="ORF">METZ01_LOCUS162308</name>
</gene>
<dbReference type="PANTHER" id="PTHR12045">
    <property type="entry name" value="ALLANTOICASE"/>
    <property type="match status" value="1"/>
</dbReference>
<dbReference type="GO" id="GO:0004037">
    <property type="term" value="F:allantoicase activity"/>
    <property type="evidence" value="ECO:0007669"/>
    <property type="project" value="InterPro"/>
</dbReference>
<dbReference type="AlphaFoldDB" id="A0A382B769"/>
<dbReference type="InterPro" id="IPR008979">
    <property type="entry name" value="Galactose-bd-like_sf"/>
</dbReference>
<dbReference type="GO" id="GO:0000256">
    <property type="term" value="P:allantoin catabolic process"/>
    <property type="evidence" value="ECO:0007669"/>
    <property type="project" value="InterPro"/>
</dbReference>
<name>A0A382B769_9ZZZZ</name>
<dbReference type="InterPro" id="IPR015908">
    <property type="entry name" value="Allantoicase_dom"/>
</dbReference>
<evidence type="ECO:0000313" key="3">
    <source>
        <dbReference type="EMBL" id="SVB09454.1"/>
    </source>
</evidence>
<comment type="similarity">
    <text evidence="1">Belongs to the allantoicase family.</text>
</comment>
<organism evidence="3">
    <name type="scientific">marine metagenome</name>
    <dbReference type="NCBI Taxonomy" id="408172"/>
    <lineage>
        <taxon>unclassified sequences</taxon>
        <taxon>metagenomes</taxon>
        <taxon>ecological metagenomes</taxon>
    </lineage>
</organism>
<evidence type="ECO:0000256" key="1">
    <source>
        <dbReference type="ARBA" id="ARBA00009242"/>
    </source>
</evidence>
<feature type="domain" description="Allantoicase" evidence="2">
    <location>
        <begin position="9"/>
        <end position="98"/>
    </location>
</feature>
<protein>
    <recommendedName>
        <fullName evidence="2">Allantoicase domain-containing protein</fullName>
    </recommendedName>
</protein>
<feature type="non-terminal residue" evidence="3">
    <location>
        <position position="105"/>
    </location>
</feature>
<reference evidence="3" key="1">
    <citation type="submission" date="2018-05" db="EMBL/GenBank/DDBJ databases">
        <authorList>
            <person name="Lanie J.A."/>
            <person name="Ng W.-L."/>
            <person name="Kazmierczak K.M."/>
            <person name="Andrzejewski T.M."/>
            <person name="Davidsen T.M."/>
            <person name="Wayne K.J."/>
            <person name="Tettelin H."/>
            <person name="Glass J.I."/>
            <person name="Rusch D."/>
            <person name="Podicherti R."/>
            <person name="Tsui H.-C.T."/>
            <person name="Winkler M.E."/>
        </authorList>
    </citation>
    <scope>NUCLEOTIDE SEQUENCE</scope>
</reference>
<evidence type="ECO:0000259" key="2">
    <source>
        <dbReference type="Pfam" id="PF03561"/>
    </source>
</evidence>
<sequence length="105" mass="11789">MNVASSDLGSKVIYCSDEFFAESCRMLQSNEAEFIEDKYDDNGKWMDGWESRRRRDGKNDFCYIRLGSKSVINGFNIDTSNFTGNYAPAISILGCCAPSGITDDR</sequence>
<accession>A0A382B769</accession>